<dbReference type="SUPFAM" id="SSF53067">
    <property type="entry name" value="Actin-like ATPase domain"/>
    <property type="match status" value="1"/>
</dbReference>
<evidence type="ECO:0000313" key="3">
    <source>
        <dbReference type="EMBL" id="TCO55885.1"/>
    </source>
</evidence>
<comment type="similarity">
    <text evidence="1">Belongs to the ROK (NagC/XylR) family.</text>
</comment>
<dbReference type="PANTHER" id="PTHR18964:SF149">
    <property type="entry name" value="BIFUNCTIONAL UDP-N-ACETYLGLUCOSAMINE 2-EPIMERASE_N-ACETYLMANNOSAMINE KINASE"/>
    <property type="match status" value="1"/>
</dbReference>
<sequence>MGMTGRPTHTLAAAVARYIDCGSHYNGQRSNFGVVASVTQLRFAQKGTKGLLRARNDVLVLQCVAAGGDRCSRTDVARETGLPQATVSEIVAEMIERRLVREAGREAQRIGKPRVLLELDSDHHHFVGVHLGRGRIRASRLTLTGHIVESTTVPHMLGDDTLATIATAVGRLAKSGDAEISGVGVAAPGIIGDDGTIREAVNYGWRMMPLGQELSRRCGGLPVHVVNDANAVALSEVALSTVDVDTVVVLWIGTGIGAGIVLDGRLYRGAEFRSGEIGHIDTGASLRCRCGLIGCLETVAAEPTIVGAASESDIQQFLAGADDADSRALGERIRRAAQALARLLSTLGGTLDVTDFILGGPFSSHPLAPAVLGAVNDVLAVRVMSGFSPLKVRFTTLGAHSLIFGAAAHAIRQELGVMIAMPAGLAEGVPPEEGSVDSGG</sequence>
<gene>
    <name evidence="3" type="ORF">EV192_107308</name>
</gene>
<dbReference type="Pfam" id="PF09339">
    <property type="entry name" value="HTH_IclR"/>
    <property type="match status" value="1"/>
</dbReference>
<dbReference type="AlphaFoldDB" id="A0A4R2JNZ8"/>
<dbReference type="Gene3D" id="1.10.10.10">
    <property type="entry name" value="Winged helix-like DNA-binding domain superfamily/Winged helix DNA-binding domain"/>
    <property type="match status" value="1"/>
</dbReference>
<evidence type="ECO:0000313" key="4">
    <source>
        <dbReference type="Proteomes" id="UP000295680"/>
    </source>
</evidence>
<dbReference type="InterPro" id="IPR000600">
    <property type="entry name" value="ROK"/>
</dbReference>
<dbReference type="InterPro" id="IPR036388">
    <property type="entry name" value="WH-like_DNA-bd_sf"/>
</dbReference>
<keyword evidence="4" id="KW-1185">Reference proteome</keyword>
<dbReference type="InterPro" id="IPR049874">
    <property type="entry name" value="ROK_cs"/>
</dbReference>
<dbReference type="SUPFAM" id="SSF46785">
    <property type="entry name" value="Winged helix' DNA-binding domain"/>
    <property type="match status" value="1"/>
</dbReference>
<dbReference type="Proteomes" id="UP000295680">
    <property type="component" value="Unassembled WGS sequence"/>
</dbReference>
<dbReference type="GO" id="GO:0003677">
    <property type="term" value="F:DNA binding"/>
    <property type="evidence" value="ECO:0007669"/>
    <property type="project" value="InterPro"/>
</dbReference>
<dbReference type="OrthoDB" id="3605644at2"/>
<dbReference type="GO" id="GO:0016301">
    <property type="term" value="F:kinase activity"/>
    <property type="evidence" value="ECO:0007669"/>
    <property type="project" value="UniProtKB-KW"/>
</dbReference>
<accession>A0A4R2JNZ8</accession>
<dbReference type="PROSITE" id="PS01125">
    <property type="entry name" value="ROK"/>
    <property type="match status" value="1"/>
</dbReference>
<keyword evidence="3" id="KW-0808">Transferase</keyword>
<dbReference type="InterPro" id="IPR043129">
    <property type="entry name" value="ATPase_NBD"/>
</dbReference>
<evidence type="ECO:0000259" key="2">
    <source>
        <dbReference type="Pfam" id="PF09339"/>
    </source>
</evidence>
<dbReference type="PANTHER" id="PTHR18964">
    <property type="entry name" value="ROK (REPRESSOR, ORF, KINASE) FAMILY"/>
    <property type="match status" value="1"/>
</dbReference>
<dbReference type="EMBL" id="SLWS01000007">
    <property type="protein sequence ID" value="TCO55885.1"/>
    <property type="molecule type" value="Genomic_DNA"/>
</dbReference>
<organism evidence="3 4">
    <name type="scientific">Actinocrispum wychmicini</name>
    <dbReference type="NCBI Taxonomy" id="1213861"/>
    <lineage>
        <taxon>Bacteria</taxon>
        <taxon>Bacillati</taxon>
        <taxon>Actinomycetota</taxon>
        <taxon>Actinomycetes</taxon>
        <taxon>Pseudonocardiales</taxon>
        <taxon>Pseudonocardiaceae</taxon>
        <taxon>Actinocrispum</taxon>
    </lineage>
</organism>
<dbReference type="Gene3D" id="3.30.420.40">
    <property type="match status" value="2"/>
</dbReference>
<protein>
    <submittedName>
        <fullName evidence="3">Putative NBD/HSP70 family sugar kinase</fullName>
    </submittedName>
</protein>
<proteinExistence type="inferred from homology"/>
<keyword evidence="3" id="KW-0418">Kinase</keyword>
<dbReference type="GO" id="GO:0006355">
    <property type="term" value="P:regulation of DNA-templated transcription"/>
    <property type="evidence" value="ECO:0007669"/>
    <property type="project" value="InterPro"/>
</dbReference>
<reference evidence="3 4" key="1">
    <citation type="submission" date="2019-03" db="EMBL/GenBank/DDBJ databases">
        <title>Genomic Encyclopedia of Type Strains, Phase IV (KMG-IV): sequencing the most valuable type-strain genomes for metagenomic binning, comparative biology and taxonomic classification.</title>
        <authorList>
            <person name="Goeker M."/>
        </authorList>
    </citation>
    <scope>NUCLEOTIDE SEQUENCE [LARGE SCALE GENOMIC DNA]</scope>
    <source>
        <strain evidence="3 4">DSM 45934</strain>
    </source>
</reference>
<comment type="caution">
    <text evidence="3">The sequence shown here is derived from an EMBL/GenBank/DDBJ whole genome shotgun (WGS) entry which is preliminary data.</text>
</comment>
<dbReference type="InterPro" id="IPR005471">
    <property type="entry name" value="Tscrpt_reg_IclR_N"/>
</dbReference>
<name>A0A4R2JNZ8_9PSEU</name>
<dbReference type="Pfam" id="PF00480">
    <property type="entry name" value="ROK"/>
    <property type="match status" value="1"/>
</dbReference>
<evidence type="ECO:0000256" key="1">
    <source>
        <dbReference type="ARBA" id="ARBA00006479"/>
    </source>
</evidence>
<feature type="domain" description="HTH iclR-type" evidence="2">
    <location>
        <begin position="60"/>
        <end position="102"/>
    </location>
</feature>
<dbReference type="InterPro" id="IPR036390">
    <property type="entry name" value="WH_DNA-bd_sf"/>
</dbReference>